<proteinExistence type="predicted"/>
<gene>
    <name evidence="1" type="ORF">PR048_026331</name>
</gene>
<evidence type="ECO:0000313" key="2">
    <source>
        <dbReference type="Proteomes" id="UP001159363"/>
    </source>
</evidence>
<dbReference type="EMBL" id="JARBHB010000011">
    <property type="protein sequence ID" value="KAJ8872717.1"/>
    <property type="molecule type" value="Genomic_DNA"/>
</dbReference>
<evidence type="ECO:0000313" key="1">
    <source>
        <dbReference type="EMBL" id="KAJ8872717.1"/>
    </source>
</evidence>
<accession>A0ABQ9GL16</accession>
<reference evidence="1 2" key="1">
    <citation type="submission" date="2023-02" db="EMBL/GenBank/DDBJ databases">
        <title>LHISI_Scaffold_Assembly.</title>
        <authorList>
            <person name="Stuart O.P."/>
            <person name="Cleave R."/>
            <person name="Magrath M.J.L."/>
            <person name="Mikheyev A.S."/>
        </authorList>
    </citation>
    <scope>NUCLEOTIDE SEQUENCE [LARGE SCALE GENOMIC DNA]</scope>
    <source>
        <strain evidence="1">Daus_M_001</strain>
        <tissue evidence="1">Leg muscle</tissue>
    </source>
</reference>
<dbReference type="Proteomes" id="UP001159363">
    <property type="component" value="Chromosome 10"/>
</dbReference>
<comment type="caution">
    <text evidence="1">The sequence shown here is derived from an EMBL/GenBank/DDBJ whole genome shotgun (WGS) entry which is preliminary data.</text>
</comment>
<keyword evidence="2" id="KW-1185">Reference proteome</keyword>
<name>A0ABQ9GL16_9NEOP</name>
<sequence length="768" mass="86553">MPSKMRHNAVCGPELLYHTSHTSTFFQLDNDSTSVARLPMSVKYFCKCTHPGVTNVSCPIQCSEYPKRNKLQKRKVALHISNGITEKEDTLVMGEEGCTLPLPKFSKGWQNVNLEREGDAANEGCVSCVLQKPECSAKNISLRIISCALADACKLFLFIHSWAITNISRHDHATRRLDLERQAASTCDHVKLKKSILIDSRLAIADWMRSKVWSANSQSERSCEFQQREGPRPAKKSCYTLILRESGDAECHLHLKCVCTCCIHSATLRDIVGATHHEPQVLVEQEVWVVAHLAGDLFYVHNLRQNVHHHVRKRIRAHILVFRGWIVPEVVSFPAVGVDDSVVYLCRERINESDVAAVLARLSLAECHVKRTYAFAQTITNDLMKINIFLAYVRDLQEVRQTFETNYVTLESHRKSPSHIAWDMLIAWYYNKRLIAALHVDSLLKVPSVFVNSPASLCQLLTIITENIAALEALDVPVKTRDFIMLAIFCKRLAVPLQIQWEMTLPDSELPSMGKFIKFLEKHCRCQDTVTYQTLSTVVQPKSKVGVLSVPPKPQQLHSRNFLIDSRCPLQRLARHIQSRNHSLLHFTAGTTEKEVESWAESEDPSANSSTNVLSSVAGNCKLAATLMFGLACKRMSVQLHGLSLTPLSVTKGMAACVHSLIFACGNRAGDAACWRVFSGYSRFPRPCIPAPLHPRVSFHVMSGDYGHLRVPAGKPVTREWQLDLRNKQDAVYELVYQLMHHTLTKVNIKLAILSALTMHIRQVQNTR</sequence>
<organism evidence="1 2">
    <name type="scientific">Dryococelus australis</name>
    <dbReference type="NCBI Taxonomy" id="614101"/>
    <lineage>
        <taxon>Eukaryota</taxon>
        <taxon>Metazoa</taxon>
        <taxon>Ecdysozoa</taxon>
        <taxon>Arthropoda</taxon>
        <taxon>Hexapoda</taxon>
        <taxon>Insecta</taxon>
        <taxon>Pterygota</taxon>
        <taxon>Neoptera</taxon>
        <taxon>Polyneoptera</taxon>
        <taxon>Phasmatodea</taxon>
        <taxon>Verophasmatodea</taxon>
        <taxon>Anareolatae</taxon>
        <taxon>Phasmatidae</taxon>
        <taxon>Eurycanthinae</taxon>
        <taxon>Dryococelus</taxon>
    </lineage>
</organism>
<protein>
    <submittedName>
        <fullName evidence="1">Uncharacterized protein</fullName>
    </submittedName>
</protein>